<evidence type="ECO:0000256" key="4">
    <source>
        <dbReference type="ARBA" id="ARBA00023098"/>
    </source>
</evidence>
<dbReference type="InterPro" id="IPR045851">
    <property type="entry name" value="AMP-bd_C_sf"/>
</dbReference>
<sequence>MDLHAAMSQFIKEDGSFEFPPTMSIPNLAEMVFQLASITGDVDAVQLDYLDFAADRAGEVRSFTRAEVNRRIKAVAARLQQVADPGERVALLMGNSPEYLFGFLGAQYANLVSMPLYDPAEPGHGDHLRAVLADARPTLVLTNRRSAPAVRGLFRELPQAERPRVITVDALPDSLAEDWISGEADPRYAAKLDDEVFLLFTSGSSRTPEGVRIASGSVLANVFQIFAAADLQTPMRLVTWLPLHHNMGIVLGAFVTALGLPFSLMTPRDFIQHPDRWVGQLSKRNEEEHVYTVIPNFALELANRHAVPGPDSDLDLSRVAGLVVGSEPVTEKATREFIANFGPFGLPENVIRPSYGLTEATLLVSTPQRETRPRFTWVDRDSLNAGRPEVVAPGAPEAVALTSVGESVGGQQVVAVDPETRVEVPDGVIGELWVHGPNIPLGYLTDAEASARVFGNRLAGTLDEGSRAAGAPADADWMATGDLAVFLEDEIHITGRIKDLIIVAGRNHYPQDIEYTAERATDQVRPAVVAAFAIDPGADGVERLVVIAERDPNRDPAGDAEAIGAIRAAVTAAHGITPADVRIVGVGEIPRSAAGKIARRVTRGAYLDGRFD</sequence>
<dbReference type="NCBIfam" id="NF040633">
    <property type="entry name" value="FadD32_Coryne"/>
    <property type="match status" value="1"/>
</dbReference>
<dbReference type="InterPro" id="IPR040097">
    <property type="entry name" value="FAAL/FAAC"/>
</dbReference>
<comment type="similarity">
    <text evidence="1">Belongs to the ATP-dependent AMP-binding enzyme family.</text>
</comment>
<organism evidence="6 7">
    <name type="scientific">Corynebacterium sphenisci DSM 44792</name>
    <dbReference type="NCBI Taxonomy" id="1437874"/>
    <lineage>
        <taxon>Bacteria</taxon>
        <taxon>Bacillati</taxon>
        <taxon>Actinomycetota</taxon>
        <taxon>Actinomycetes</taxon>
        <taxon>Mycobacteriales</taxon>
        <taxon>Corynebacteriaceae</taxon>
        <taxon>Corynebacterium</taxon>
    </lineage>
</organism>
<name>A0A1L7D037_9CORY</name>
<dbReference type="PANTHER" id="PTHR22754">
    <property type="entry name" value="DISCO-INTERACTING PROTEIN 2 DIP2 -RELATED"/>
    <property type="match status" value="1"/>
</dbReference>
<keyword evidence="2" id="KW-0436">Ligase</keyword>
<dbReference type="EMBL" id="CP009248">
    <property type="protein sequence ID" value="APT91506.1"/>
    <property type="molecule type" value="Genomic_DNA"/>
</dbReference>
<dbReference type="STRING" id="1437874.CSPHI_11650"/>
<dbReference type="RefSeq" id="WP_075693386.1">
    <property type="nucleotide sequence ID" value="NZ_CP009248.1"/>
</dbReference>
<keyword evidence="7" id="KW-1185">Reference proteome</keyword>
<evidence type="ECO:0000256" key="1">
    <source>
        <dbReference type="ARBA" id="ARBA00006432"/>
    </source>
</evidence>
<evidence type="ECO:0000256" key="3">
    <source>
        <dbReference type="ARBA" id="ARBA00022832"/>
    </source>
</evidence>
<dbReference type="Pfam" id="PF00501">
    <property type="entry name" value="AMP-binding"/>
    <property type="match status" value="1"/>
</dbReference>
<dbReference type="AlphaFoldDB" id="A0A1L7D037"/>
<dbReference type="InterPro" id="IPR042099">
    <property type="entry name" value="ANL_N_sf"/>
</dbReference>
<dbReference type="GO" id="GO:0070566">
    <property type="term" value="F:adenylyltransferase activity"/>
    <property type="evidence" value="ECO:0007669"/>
    <property type="project" value="TreeGrafter"/>
</dbReference>
<dbReference type="PANTHER" id="PTHR22754:SF32">
    <property type="entry name" value="DISCO-INTERACTING PROTEIN 2"/>
    <property type="match status" value="1"/>
</dbReference>
<protein>
    <submittedName>
        <fullName evidence="6">Acyl-CoA synthase</fullName>
    </submittedName>
</protein>
<evidence type="ECO:0000313" key="6">
    <source>
        <dbReference type="EMBL" id="APT91506.1"/>
    </source>
</evidence>
<dbReference type="Gene3D" id="3.30.300.30">
    <property type="match status" value="1"/>
</dbReference>
<evidence type="ECO:0000259" key="5">
    <source>
        <dbReference type="Pfam" id="PF00501"/>
    </source>
</evidence>
<dbReference type="CDD" id="cd05931">
    <property type="entry name" value="FAAL"/>
    <property type="match status" value="1"/>
</dbReference>
<keyword evidence="3" id="KW-0276">Fatty acid metabolism</keyword>
<dbReference type="GO" id="GO:0005886">
    <property type="term" value="C:plasma membrane"/>
    <property type="evidence" value="ECO:0007669"/>
    <property type="project" value="TreeGrafter"/>
</dbReference>
<evidence type="ECO:0000313" key="7">
    <source>
        <dbReference type="Proteomes" id="UP000185469"/>
    </source>
</evidence>
<keyword evidence="4" id="KW-0443">Lipid metabolism</keyword>
<dbReference type="Gene3D" id="3.40.50.12780">
    <property type="entry name" value="N-terminal domain of ligase-like"/>
    <property type="match status" value="1"/>
</dbReference>
<dbReference type="OrthoDB" id="3671040at2"/>
<accession>A0A1L7D037</accession>
<evidence type="ECO:0000256" key="2">
    <source>
        <dbReference type="ARBA" id="ARBA00022598"/>
    </source>
</evidence>
<dbReference type="InterPro" id="IPR000873">
    <property type="entry name" value="AMP-dep_synth/lig_dom"/>
</dbReference>
<dbReference type="SUPFAM" id="SSF56801">
    <property type="entry name" value="Acetyl-CoA synthetase-like"/>
    <property type="match status" value="1"/>
</dbReference>
<dbReference type="FunFam" id="3.40.50.12780:FF:000013">
    <property type="entry name" value="Long-chain-fatty-acid--AMP ligase FadD32"/>
    <property type="match status" value="1"/>
</dbReference>
<gene>
    <name evidence="6" type="ORF">CSPHI_11650</name>
</gene>
<dbReference type="GO" id="GO:0006633">
    <property type="term" value="P:fatty acid biosynthetic process"/>
    <property type="evidence" value="ECO:0007669"/>
    <property type="project" value="TreeGrafter"/>
</dbReference>
<dbReference type="GO" id="GO:0016874">
    <property type="term" value="F:ligase activity"/>
    <property type="evidence" value="ECO:0007669"/>
    <property type="project" value="UniProtKB-KW"/>
</dbReference>
<proteinExistence type="inferred from homology"/>
<dbReference type="KEGG" id="csph:CSPHI_11650"/>
<reference evidence="6 7" key="1">
    <citation type="submission" date="2014-08" db="EMBL/GenBank/DDBJ databases">
        <title>Complete genome sequence of Corynebacterium sphenisci CECT 5990(T) (=DSM 44792(T)), isolated from healthy wild penguins.</title>
        <authorList>
            <person name="Ruckert C."/>
            <person name="Albersmeier A."/>
            <person name="Winkler A."/>
            <person name="Kalinowski J."/>
        </authorList>
    </citation>
    <scope>NUCLEOTIDE SEQUENCE [LARGE SCALE GENOMIC DNA]</scope>
    <source>
        <strain evidence="6 7">DSM 44792</strain>
    </source>
</reference>
<feature type="domain" description="AMP-dependent synthetase/ligase" evidence="5">
    <location>
        <begin position="58"/>
        <end position="444"/>
    </location>
</feature>
<dbReference type="Proteomes" id="UP000185469">
    <property type="component" value="Chromosome"/>
</dbReference>
<dbReference type="GO" id="GO:0071766">
    <property type="term" value="P:Actinobacterium-type cell wall biogenesis"/>
    <property type="evidence" value="ECO:0007669"/>
    <property type="project" value="UniProtKB-ARBA"/>
</dbReference>